<evidence type="ECO:0000256" key="1">
    <source>
        <dbReference type="SAM" id="MobiDB-lite"/>
    </source>
</evidence>
<evidence type="ECO:0000313" key="3">
    <source>
        <dbReference type="Proteomes" id="UP000032141"/>
    </source>
</evidence>
<dbReference type="Gramene" id="Bo4g188580.1">
    <property type="protein sequence ID" value="Bo4g188580.1"/>
    <property type="gene ID" value="Bo4g188580"/>
</dbReference>
<dbReference type="Proteomes" id="UP000032141">
    <property type="component" value="Chromosome C4"/>
</dbReference>
<feature type="region of interest" description="Disordered" evidence="1">
    <location>
        <begin position="263"/>
        <end position="284"/>
    </location>
</feature>
<dbReference type="HOGENOM" id="CLU_919353_0_0_1"/>
<sequence length="303" mass="32980">MNKTEPPSTMDHHHESSFTRDDTLGMNDDQGTAMNNAFYNNVSKAGPPRLTTTGSDLYRVSREPLEKQGMSTNHHHQPCPCMCLCVVGCLCEVCFGQLSRPVDRSLEVDKRLRAVCMGTSPIQEASYRGRPLFGGETDEYMIFGRIGATGLFIRFLFGLREVTGVTVLSSTVPLALLELALRVPNSSALCHHRLHHGCTTADFITAAPRHITTLTFLIVMKIIVCSFGLLKASFGVNLLFVAISSRSGHPGLRVGFGSGSGRVLPGPDLSGPSNLDPYRGGRSGTRSGLDRVFRIFGYFGIEV</sequence>
<dbReference type="AlphaFoldDB" id="A0A0D3C592"/>
<feature type="region of interest" description="Disordered" evidence="1">
    <location>
        <begin position="1"/>
        <end position="32"/>
    </location>
</feature>
<keyword evidence="3" id="KW-1185">Reference proteome</keyword>
<reference evidence="2 3" key="1">
    <citation type="journal article" date="2014" name="Genome Biol.">
        <title>Transcriptome and methylome profiling reveals relics of genome dominance in the mesopolyploid Brassica oleracea.</title>
        <authorList>
            <person name="Parkin I.A."/>
            <person name="Koh C."/>
            <person name="Tang H."/>
            <person name="Robinson S.J."/>
            <person name="Kagale S."/>
            <person name="Clarke W.E."/>
            <person name="Town C.D."/>
            <person name="Nixon J."/>
            <person name="Krishnakumar V."/>
            <person name="Bidwell S.L."/>
            <person name="Denoeud F."/>
            <person name="Belcram H."/>
            <person name="Links M.G."/>
            <person name="Just J."/>
            <person name="Clarke C."/>
            <person name="Bender T."/>
            <person name="Huebert T."/>
            <person name="Mason A.S."/>
            <person name="Pires J.C."/>
            <person name="Barker G."/>
            <person name="Moore J."/>
            <person name="Walley P.G."/>
            <person name="Manoli S."/>
            <person name="Batley J."/>
            <person name="Edwards D."/>
            <person name="Nelson M.N."/>
            <person name="Wang X."/>
            <person name="Paterson A.H."/>
            <person name="King G."/>
            <person name="Bancroft I."/>
            <person name="Chalhoub B."/>
            <person name="Sharpe A.G."/>
        </authorList>
    </citation>
    <scope>NUCLEOTIDE SEQUENCE</scope>
    <source>
        <strain evidence="2 3">cv. TO1000</strain>
    </source>
</reference>
<protein>
    <submittedName>
        <fullName evidence="2">Uncharacterized protein</fullName>
    </submittedName>
</protein>
<name>A0A0D3C592_BRAOL</name>
<reference evidence="2" key="2">
    <citation type="submission" date="2015-03" db="UniProtKB">
        <authorList>
            <consortium name="EnsemblPlants"/>
        </authorList>
    </citation>
    <scope>IDENTIFICATION</scope>
</reference>
<feature type="compositionally biased region" description="Basic and acidic residues" evidence="1">
    <location>
        <begin position="10"/>
        <end position="23"/>
    </location>
</feature>
<dbReference type="EnsemblPlants" id="Bo4g188580.1">
    <property type="protein sequence ID" value="Bo4g188580.1"/>
    <property type="gene ID" value="Bo4g188580"/>
</dbReference>
<proteinExistence type="predicted"/>
<evidence type="ECO:0000313" key="2">
    <source>
        <dbReference type="EnsemblPlants" id="Bo4g188580.1"/>
    </source>
</evidence>
<organism evidence="2 3">
    <name type="scientific">Brassica oleracea var. oleracea</name>
    <dbReference type="NCBI Taxonomy" id="109376"/>
    <lineage>
        <taxon>Eukaryota</taxon>
        <taxon>Viridiplantae</taxon>
        <taxon>Streptophyta</taxon>
        <taxon>Embryophyta</taxon>
        <taxon>Tracheophyta</taxon>
        <taxon>Spermatophyta</taxon>
        <taxon>Magnoliopsida</taxon>
        <taxon>eudicotyledons</taxon>
        <taxon>Gunneridae</taxon>
        <taxon>Pentapetalae</taxon>
        <taxon>rosids</taxon>
        <taxon>malvids</taxon>
        <taxon>Brassicales</taxon>
        <taxon>Brassicaceae</taxon>
        <taxon>Brassiceae</taxon>
        <taxon>Brassica</taxon>
    </lineage>
</organism>
<accession>A0A0D3C592</accession>